<dbReference type="EMBL" id="JACEZU010000004">
    <property type="protein sequence ID" value="MBA5687552.1"/>
    <property type="molecule type" value="Genomic_DNA"/>
</dbReference>
<feature type="signal peptide" evidence="2">
    <location>
        <begin position="1"/>
        <end position="37"/>
    </location>
</feature>
<name>A0A7W2F9H0_9BURK</name>
<dbReference type="RefSeq" id="WP_182153380.1">
    <property type="nucleotide sequence ID" value="NZ_JACEZU010000004.1"/>
</dbReference>
<feature type="region of interest" description="Disordered" evidence="1">
    <location>
        <begin position="58"/>
        <end position="96"/>
    </location>
</feature>
<reference evidence="3 4" key="1">
    <citation type="submission" date="2020-07" db="EMBL/GenBank/DDBJ databases">
        <title>Novel species isolated from subtropical streams in China.</title>
        <authorList>
            <person name="Lu H."/>
        </authorList>
    </citation>
    <scope>NUCLEOTIDE SEQUENCE [LARGE SCALE GENOMIC DNA]</scope>
    <source>
        <strain evidence="3 4">LX47W</strain>
    </source>
</reference>
<evidence type="ECO:0000313" key="3">
    <source>
        <dbReference type="EMBL" id="MBA5687552.1"/>
    </source>
</evidence>
<sequence length="158" mass="16365">MIRTRLRTLNLLAHAARPRHLLLALAMLGGAAGPAAAQSLGLGRLFTTPDERMALEIRRSSAPAPSLPSAMPQTAAGPAPEAAAPAPPPEPALLNGVVRRSSGKSTVWINGVPYADSGAQLRSDQSVKLRLSSGRALVLKPGQRFNPADGTVQEAAGR</sequence>
<evidence type="ECO:0000313" key="4">
    <source>
        <dbReference type="Proteomes" id="UP000573499"/>
    </source>
</evidence>
<dbReference type="Proteomes" id="UP000573499">
    <property type="component" value="Unassembled WGS sequence"/>
</dbReference>
<organism evidence="3 4">
    <name type="scientific">Rugamonas apoptosis</name>
    <dbReference type="NCBI Taxonomy" id="2758570"/>
    <lineage>
        <taxon>Bacteria</taxon>
        <taxon>Pseudomonadati</taxon>
        <taxon>Pseudomonadota</taxon>
        <taxon>Betaproteobacteria</taxon>
        <taxon>Burkholderiales</taxon>
        <taxon>Oxalobacteraceae</taxon>
        <taxon>Telluria group</taxon>
        <taxon>Rugamonas</taxon>
    </lineage>
</organism>
<accession>A0A7W2F9H0</accession>
<keyword evidence="4" id="KW-1185">Reference proteome</keyword>
<keyword evidence="2" id="KW-0732">Signal</keyword>
<evidence type="ECO:0000256" key="2">
    <source>
        <dbReference type="SAM" id="SignalP"/>
    </source>
</evidence>
<comment type="caution">
    <text evidence="3">The sequence shown here is derived from an EMBL/GenBank/DDBJ whole genome shotgun (WGS) entry which is preliminary data.</text>
</comment>
<dbReference type="AlphaFoldDB" id="A0A7W2F9H0"/>
<protein>
    <recommendedName>
        <fullName evidence="5">MSHA biogenesis protein MshK</fullName>
    </recommendedName>
</protein>
<evidence type="ECO:0000256" key="1">
    <source>
        <dbReference type="SAM" id="MobiDB-lite"/>
    </source>
</evidence>
<feature type="compositionally biased region" description="Low complexity" evidence="1">
    <location>
        <begin position="60"/>
        <end position="84"/>
    </location>
</feature>
<evidence type="ECO:0008006" key="5">
    <source>
        <dbReference type="Google" id="ProtNLM"/>
    </source>
</evidence>
<feature type="chain" id="PRO_5030510080" description="MSHA biogenesis protein MshK" evidence="2">
    <location>
        <begin position="38"/>
        <end position="158"/>
    </location>
</feature>
<gene>
    <name evidence="3" type="ORF">H3H39_10885</name>
</gene>
<proteinExistence type="predicted"/>